<name>A0ABT6NEA2_9FIRM</name>
<dbReference type="Gene3D" id="1.10.10.60">
    <property type="entry name" value="Homeodomain-like"/>
    <property type="match status" value="1"/>
</dbReference>
<reference evidence="2 3" key="1">
    <citation type="submission" date="2023-04" db="EMBL/GenBank/DDBJ databases">
        <title>Fusibacter bizertensis strain WBS, isolated from littoral bottom sediments of the Arctic seas - biochemical and genomic analysis.</title>
        <authorList>
            <person name="Brioukhanov A.L."/>
        </authorList>
    </citation>
    <scope>NUCLEOTIDE SEQUENCE [LARGE SCALE GENOMIC DNA]</scope>
    <source>
        <strain evidence="2 3">WBS</strain>
    </source>
</reference>
<comment type="caution">
    <text evidence="2">The sequence shown here is derived from an EMBL/GenBank/DDBJ whole genome shotgun (WGS) entry which is preliminary data.</text>
</comment>
<proteinExistence type="predicted"/>
<accession>A0ABT6NEA2</accession>
<protein>
    <recommendedName>
        <fullName evidence="1">HTH araC/xylS-type domain-containing protein</fullName>
    </recommendedName>
</protein>
<evidence type="ECO:0000313" key="2">
    <source>
        <dbReference type="EMBL" id="MDH8678754.1"/>
    </source>
</evidence>
<dbReference type="InterPro" id="IPR046532">
    <property type="entry name" value="DUF6597"/>
</dbReference>
<evidence type="ECO:0000313" key="3">
    <source>
        <dbReference type="Proteomes" id="UP001158045"/>
    </source>
</evidence>
<dbReference type="EMBL" id="JARYZI010000007">
    <property type="protein sequence ID" value="MDH8678754.1"/>
    <property type="molecule type" value="Genomic_DNA"/>
</dbReference>
<organism evidence="2 3">
    <name type="scientific">Fusibacter bizertensis</name>
    <dbReference type="NCBI Taxonomy" id="1488331"/>
    <lineage>
        <taxon>Bacteria</taxon>
        <taxon>Bacillati</taxon>
        <taxon>Bacillota</taxon>
        <taxon>Clostridia</taxon>
        <taxon>Eubacteriales</taxon>
        <taxon>Eubacteriales Family XII. Incertae Sedis</taxon>
        <taxon>Fusibacter</taxon>
    </lineage>
</organism>
<dbReference type="RefSeq" id="WP_281094645.1">
    <property type="nucleotide sequence ID" value="NZ_JARYZI010000007.1"/>
</dbReference>
<sequence length="292" mass="34862">MIKKFEPKDNLKEWVDYVWLVYEEHLSDSARNDIVVPLCHFNLVFNLKDDYFLEENNKIYKMPEVVRVGVLDQAVKIKYGESVFQIGIALKPSEITSLIFRSEKNIANKVFSDYDLSHKIYEVSPNFYDLYDKLGSIEIDENQFDENFDAIMKLIWTYLEHSMDEVLIKKDTKDERVHDKVHISQMVQYIDEHLDSFKVTQMAQYFHVSVNTLERRFKKEVGLMPKSFANIKRFLIQNKIQWAGEETLDYYYDQAHLIKDTRKYTNKTPKHLNEDQKELTLGYIFSHLNRKD</sequence>
<dbReference type="Proteomes" id="UP001158045">
    <property type="component" value="Unassembled WGS sequence"/>
</dbReference>
<feature type="domain" description="HTH araC/xylS-type" evidence="1">
    <location>
        <begin position="184"/>
        <end position="234"/>
    </location>
</feature>
<keyword evidence="3" id="KW-1185">Reference proteome</keyword>
<gene>
    <name evidence="2" type="ORF">QE109_11380</name>
</gene>
<evidence type="ECO:0000259" key="1">
    <source>
        <dbReference type="PROSITE" id="PS01124"/>
    </source>
</evidence>
<dbReference type="Pfam" id="PF20240">
    <property type="entry name" value="DUF6597"/>
    <property type="match status" value="1"/>
</dbReference>
<dbReference type="PROSITE" id="PS01124">
    <property type="entry name" value="HTH_ARAC_FAMILY_2"/>
    <property type="match status" value="1"/>
</dbReference>
<dbReference type="InterPro" id="IPR018060">
    <property type="entry name" value="HTH_AraC"/>
</dbReference>